<gene>
    <name evidence="2" type="ORF">Q8F55_003769</name>
</gene>
<organism evidence="2 3">
    <name type="scientific">Vanrija albida</name>
    <dbReference type="NCBI Taxonomy" id="181172"/>
    <lineage>
        <taxon>Eukaryota</taxon>
        <taxon>Fungi</taxon>
        <taxon>Dikarya</taxon>
        <taxon>Basidiomycota</taxon>
        <taxon>Agaricomycotina</taxon>
        <taxon>Tremellomycetes</taxon>
        <taxon>Trichosporonales</taxon>
        <taxon>Trichosporonaceae</taxon>
        <taxon>Vanrija</taxon>
    </lineage>
</organism>
<feature type="region of interest" description="Disordered" evidence="1">
    <location>
        <begin position="90"/>
        <end position="113"/>
    </location>
</feature>
<sequence>MPPRTLSGIPATVIITKAELPTTPTKPAAAPAAAHPASCTCPLPPLPRLAYTSTRREYDAWEQGVTGYLLFIGARGILSGRLREPYRRGATRTADHDTVYPPDEAAGDAAPRPEARTQAALVWTAGMQAEWEAWAERESKARAVILLTVDLAIWKQVKDCWCARDMWYYIRGRYGGGDR</sequence>
<dbReference type="Proteomes" id="UP001565368">
    <property type="component" value="Unassembled WGS sequence"/>
</dbReference>
<comment type="caution">
    <text evidence="2">The sequence shown here is derived from an EMBL/GenBank/DDBJ whole genome shotgun (WGS) entry which is preliminary data.</text>
</comment>
<protein>
    <submittedName>
        <fullName evidence="2">Uncharacterized protein</fullName>
    </submittedName>
</protein>
<dbReference type="RefSeq" id="XP_069209716.1">
    <property type="nucleotide sequence ID" value="XM_069352298.1"/>
</dbReference>
<dbReference type="EMBL" id="JBBXJM010000003">
    <property type="protein sequence ID" value="KAL1409772.1"/>
    <property type="molecule type" value="Genomic_DNA"/>
</dbReference>
<evidence type="ECO:0000256" key="1">
    <source>
        <dbReference type="SAM" id="MobiDB-lite"/>
    </source>
</evidence>
<reference evidence="2 3" key="1">
    <citation type="submission" date="2023-08" db="EMBL/GenBank/DDBJ databases">
        <title>Annotated Genome Sequence of Vanrija albida AlHP1.</title>
        <authorList>
            <person name="Herzog R."/>
        </authorList>
    </citation>
    <scope>NUCLEOTIDE SEQUENCE [LARGE SCALE GENOMIC DNA]</scope>
    <source>
        <strain evidence="2 3">AlHP1</strain>
    </source>
</reference>
<dbReference type="Pfam" id="PF14223">
    <property type="entry name" value="Retrotran_gag_2"/>
    <property type="match status" value="1"/>
</dbReference>
<name>A0ABR3Q5F9_9TREE</name>
<evidence type="ECO:0000313" key="3">
    <source>
        <dbReference type="Proteomes" id="UP001565368"/>
    </source>
</evidence>
<dbReference type="GeneID" id="95984812"/>
<keyword evidence="3" id="KW-1185">Reference proteome</keyword>
<proteinExistence type="predicted"/>
<evidence type="ECO:0000313" key="2">
    <source>
        <dbReference type="EMBL" id="KAL1409772.1"/>
    </source>
</evidence>
<accession>A0ABR3Q5F9</accession>